<dbReference type="Proteomes" id="UP001152797">
    <property type="component" value="Unassembled WGS sequence"/>
</dbReference>
<dbReference type="AlphaFoldDB" id="A0A9P1GK30"/>
<dbReference type="InterPro" id="IPR011604">
    <property type="entry name" value="PDDEXK-like_dom_sf"/>
</dbReference>
<organism evidence="4">
    <name type="scientific">Cladocopium goreaui</name>
    <dbReference type="NCBI Taxonomy" id="2562237"/>
    <lineage>
        <taxon>Eukaryota</taxon>
        <taxon>Sar</taxon>
        <taxon>Alveolata</taxon>
        <taxon>Dinophyceae</taxon>
        <taxon>Suessiales</taxon>
        <taxon>Symbiodiniaceae</taxon>
        <taxon>Cladocopium</taxon>
    </lineage>
</organism>
<dbReference type="SUPFAM" id="SSF56399">
    <property type="entry name" value="ADP-ribosylation"/>
    <property type="match status" value="1"/>
</dbReference>
<evidence type="ECO:0000313" key="4">
    <source>
        <dbReference type="EMBL" id="CAI4015913.1"/>
    </source>
</evidence>
<keyword evidence="1" id="KW-1015">Disulfide bond</keyword>
<keyword evidence="6" id="KW-1185">Reference proteome</keyword>
<dbReference type="PROSITE" id="PS50958">
    <property type="entry name" value="SMB_2"/>
    <property type="match status" value="1"/>
</dbReference>
<dbReference type="EMBL" id="CAMXCT010006557">
    <property type="protein sequence ID" value="CAI4015913.1"/>
    <property type="molecule type" value="Genomic_DNA"/>
</dbReference>
<proteinExistence type="predicted"/>
<dbReference type="InterPro" id="IPR001212">
    <property type="entry name" value="Somatomedin_B_dom"/>
</dbReference>
<feature type="region of interest" description="Disordered" evidence="2">
    <location>
        <begin position="576"/>
        <end position="600"/>
    </location>
</feature>
<feature type="compositionally biased region" description="Polar residues" evidence="2">
    <location>
        <begin position="576"/>
        <end position="588"/>
    </location>
</feature>
<protein>
    <recommendedName>
        <fullName evidence="3">SMB domain-containing protein</fullName>
    </recommendedName>
</protein>
<evidence type="ECO:0000256" key="1">
    <source>
        <dbReference type="ARBA" id="ARBA00023157"/>
    </source>
</evidence>
<evidence type="ECO:0000313" key="6">
    <source>
        <dbReference type="Proteomes" id="UP001152797"/>
    </source>
</evidence>
<evidence type="ECO:0000313" key="5">
    <source>
        <dbReference type="EMBL" id="CAL1169288.1"/>
    </source>
</evidence>
<dbReference type="Gene3D" id="4.10.410.20">
    <property type="match status" value="1"/>
</dbReference>
<dbReference type="InterPro" id="IPR036024">
    <property type="entry name" value="Somatomedin_B-like_dom_sf"/>
</dbReference>
<reference evidence="4" key="1">
    <citation type="submission" date="2022-10" db="EMBL/GenBank/DDBJ databases">
        <authorList>
            <person name="Chen Y."/>
            <person name="Dougan E. K."/>
            <person name="Chan C."/>
            <person name="Rhodes N."/>
            <person name="Thang M."/>
        </authorList>
    </citation>
    <scope>NUCLEOTIDE SEQUENCE</scope>
</reference>
<sequence>MAHSTLCSTSMRRQVEQETTLDFHAQMVKVAQLFGHVQNIGKPADQDPLRDIPTAARNVCEGRICANGMDQTQGIAAVPAHLQGACQVLDLYLNWTPNPKQMAPTDFGKLYKVNSYSPRYLEIRNPHKRDQFLDFDDASHSYLLLHGSLHDCGPGGPGGPGVRTFGASVTFVASRLARDFDAAEVLRRMRNGKAWPRLKYTINPVPVHVQSLRPGCFGLLVEDENGHASLQPEEVAALLHREGNLQSWHLALVQELHRRYNAALSGCQVYSYVREMTDEEILQLWEQKKTDAANRGTEAHYQIELWLNRDHCRVEEPEVQCALHFLSILAGLYPGIKAYRTEWRVFAEREDLAGSIDLALRLPQGTLALIDWKRTSKGKALLQSRFNRMSAPFDHLQDCKGAIYALQLNLYRWILESYYGERVSLMAIVSVHPEVEPFSTAVPDLQLEVAHLMAECRARHQRVLMAEMKAPSWLRCAQTGQLMTEPVQLGNRFFQKACAKRLIGSDLETVQVNTQLADASYIKIRAESCARAPSSRAECDCCGNGCFVEQEEAMGGDDVCSVDGCSTDFLQVNRSAGSRQTNTSNSTLPPEAAVSAAGAKEMEKPLNVSVGNVSHADTSINASLKSANGWVGCWYYGCRRSYHPEFRCQCNPGCRRYGNCCGDFGTRCWWLGPSPPADDRRRRRRRTKPPPPPPNPQWAPSPPQNGIATVYHQTSPQACKAILASSFRPGSDGHCGGAIYFAMSPEATKTKAIGTQSQSGCVIQAKVEVGRVKYEGPKCGHKWEPGELKQQGYDSIQFDPGDGQEVVIFDPNQVKSMKEIPYNSAWKPEYNVR</sequence>
<dbReference type="SUPFAM" id="SSF90188">
    <property type="entry name" value="Somatomedin B domain"/>
    <property type="match status" value="1"/>
</dbReference>
<feature type="compositionally biased region" description="Pro residues" evidence="2">
    <location>
        <begin position="689"/>
        <end position="703"/>
    </location>
</feature>
<dbReference type="PROSITE" id="PS00524">
    <property type="entry name" value="SMB_1"/>
    <property type="match status" value="1"/>
</dbReference>
<feature type="domain" description="SMB" evidence="3">
    <location>
        <begin position="629"/>
        <end position="674"/>
    </location>
</feature>
<dbReference type="Gene3D" id="3.90.320.10">
    <property type="match status" value="1"/>
</dbReference>
<comment type="caution">
    <text evidence="4">The sequence shown here is derived from an EMBL/GenBank/DDBJ whole genome shotgun (WGS) entry which is preliminary data.</text>
</comment>
<gene>
    <name evidence="4" type="ORF">C1SCF055_LOCUS40712</name>
</gene>
<dbReference type="EMBL" id="CAMXCT030006557">
    <property type="protein sequence ID" value="CAL4803225.1"/>
    <property type="molecule type" value="Genomic_DNA"/>
</dbReference>
<accession>A0A9P1GK30</accession>
<feature type="region of interest" description="Disordered" evidence="2">
    <location>
        <begin position="675"/>
        <end position="706"/>
    </location>
</feature>
<dbReference type="EMBL" id="CAMXCT020006557">
    <property type="protein sequence ID" value="CAL1169288.1"/>
    <property type="molecule type" value="Genomic_DNA"/>
</dbReference>
<evidence type="ECO:0000256" key="2">
    <source>
        <dbReference type="SAM" id="MobiDB-lite"/>
    </source>
</evidence>
<dbReference type="OrthoDB" id="447852at2759"/>
<reference evidence="5" key="2">
    <citation type="submission" date="2024-04" db="EMBL/GenBank/DDBJ databases">
        <authorList>
            <person name="Chen Y."/>
            <person name="Shah S."/>
            <person name="Dougan E. K."/>
            <person name="Thang M."/>
            <person name="Chan C."/>
        </authorList>
    </citation>
    <scope>NUCLEOTIDE SEQUENCE [LARGE SCALE GENOMIC DNA]</scope>
</reference>
<dbReference type="Gene3D" id="3.90.228.10">
    <property type="match status" value="1"/>
</dbReference>
<evidence type="ECO:0000259" key="3">
    <source>
        <dbReference type="PROSITE" id="PS50958"/>
    </source>
</evidence>
<name>A0A9P1GK30_9DINO</name>